<evidence type="ECO:0000256" key="1">
    <source>
        <dbReference type="ARBA" id="ARBA00004496"/>
    </source>
</evidence>
<comment type="caution">
    <text evidence="8">The sequence shown here is derived from an EMBL/GenBank/DDBJ whole genome shotgun (WGS) entry which is preliminary data.</text>
</comment>
<comment type="similarity">
    <text evidence="6">Belongs to the WD repeat WDR6 family.</text>
</comment>
<comment type="subcellular location">
    <subcellularLocation>
        <location evidence="1">Cytoplasm</location>
    </subcellularLocation>
</comment>
<feature type="repeat" description="WD" evidence="7">
    <location>
        <begin position="890"/>
        <end position="924"/>
    </location>
</feature>
<proteinExistence type="inferred from homology"/>
<dbReference type="SUPFAM" id="SSF50978">
    <property type="entry name" value="WD40 repeat-like"/>
    <property type="match status" value="2"/>
</dbReference>
<dbReference type="SUPFAM" id="SSF50998">
    <property type="entry name" value="Quinoprotein alcohol dehydrogenase-like"/>
    <property type="match status" value="1"/>
</dbReference>
<dbReference type="InterPro" id="IPR011047">
    <property type="entry name" value="Quinoprotein_ADH-like_sf"/>
</dbReference>
<protein>
    <submittedName>
        <fullName evidence="8">Uncharacterized protein</fullName>
    </submittedName>
</protein>
<dbReference type="EMBL" id="VIBQ01000009">
    <property type="protein sequence ID" value="KAB8337125.1"/>
    <property type="molecule type" value="Genomic_DNA"/>
</dbReference>
<dbReference type="GO" id="GO:0005737">
    <property type="term" value="C:cytoplasm"/>
    <property type="evidence" value="ECO:0007669"/>
    <property type="project" value="UniProtKB-SubCell"/>
</dbReference>
<keyword evidence="5" id="KW-0677">Repeat</keyword>
<dbReference type="AlphaFoldDB" id="A0A5N6KPX4"/>
<reference evidence="8 9" key="1">
    <citation type="submission" date="2019-06" db="EMBL/GenBank/DDBJ databases">
        <title>A chromosomal-level reference genome of Carpinus fangiana (Coryloideae, Betulaceae).</title>
        <authorList>
            <person name="Yang X."/>
            <person name="Wang Z."/>
            <person name="Zhang L."/>
            <person name="Hao G."/>
            <person name="Liu J."/>
            <person name="Yang Y."/>
        </authorList>
    </citation>
    <scope>NUCLEOTIDE SEQUENCE [LARGE SCALE GENOMIC DNA]</scope>
    <source>
        <strain evidence="8">Cfa_2016G</strain>
        <tissue evidence="8">Leaf</tissue>
    </source>
</reference>
<gene>
    <name evidence="8" type="ORF">FH972_021429</name>
</gene>
<dbReference type="InterPro" id="IPR001680">
    <property type="entry name" value="WD40_rpt"/>
</dbReference>
<dbReference type="Pfam" id="PF00400">
    <property type="entry name" value="WD40"/>
    <property type="match status" value="2"/>
</dbReference>
<keyword evidence="2" id="KW-0963">Cytoplasm</keyword>
<organism evidence="8 9">
    <name type="scientific">Carpinus fangiana</name>
    <dbReference type="NCBI Taxonomy" id="176857"/>
    <lineage>
        <taxon>Eukaryota</taxon>
        <taxon>Viridiplantae</taxon>
        <taxon>Streptophyta</taxon>
        <taxon>Embryophyta</taxon>
        <taxon>Tracheophyta</taxon>
        <taxon>Spermatophyta</taxon>
        <taxon>Magnoliopsida</taxon>
        <taxon>eudicotyledons</taxon>
        <taxon>Gunneridae</taxon>
        <taxon>Pentapetalae</taxon>
        <taxon>rosids</taxon>
        <taxon>fabids</taxon>
        <taxon>Fagales</taxon>
        <taxon>Betulaceae</taxon>
        <taxon>Carpinus</taxon>
    </lineage>
</organism>
<evidence type="ECO:0000256" key="7">
    <source>
        <dbReference type="PROSITE-ProRule" id="PRU00221"/>
    </source>
</evidence>
<name>A0A5N6KPX4_9ROSI</name>
<dbReference type="Proteomes" id="UP000327013">
    <property type="component" value="Unassembled WGS sequence"/>
</dbReference>
<accession>A0A5N6KPX4</accession>
<evidence type="ECO:0000313" key="8">
    <source>
        <dbReference type="EMBL" id="KAB8337125.1"/>
    </source>
</evidence>
<keyword evidence="9" id="KW-1185">Reference proteome</keyword>
<evidence type="ECO:0000256" key="6">
    <source>
        <dbReference type="ARBA" id="ARBA00038255"/>
    </source>
</evidence>
<evidence type="ECO:0000256" key="5">
    <source>
        <dbReference type="ARBA" id="ARBA00022737"/>
    </source>
</evidence>
<evidence type="ECO:0000313" key="9">
    <source>
        <dbReference type="Proteomes" id="UP000327013"/>
    </source>
</evidence>
<evidence type="ECO:0000256" key="4">
    <source>
        <dbReference type="ARBA" id="ARBA00022694"/>
    </source>
</evidence>
<evidence type="ECO:0000256" key="2">
    <source>
        <dbReference type="ARBA" id="ARBA00022490"/>
    </source>
</evidence>
<keyword evidence="3 7" id="KW-0853">WD repeat</keyword>
<dbReference type="GO" id="GO:0030488">
    <property type="term" value="P:tRNA methylation"/>
    <property type="evidence" value="ECO:0007669"/>
    <property type="project" value="TreeGrafter"/>
</dbReference>
<dbReference type="PROSITE" id="PS50082">
    <property type="entry name" value="WD_REPEATS_2"/>
    <property type="match status" value="2"/>
</dbReference>
<dbReference type="OrthoDB" id="5594999at2759"/>
<dbReference type="PANTHER" id="PTHR14344">
    <property type="entry name" value="WD REPEAT PROTEIN"/>
    <property type="match status" value="1"/>
</dbReference>
<dbReference type="InterPro" id="IPR051973">
    <property type="entry name" value="tRNA_Anticodon_Mtase-Reg"/>
</dbReference>
<feature type="repeat" description="WD" evidence="7">
    <location>
        <begin position="237"/>
        <end position="252"/>
    </location>
</feature>
<dbReference type="PANTHER" id="PTHR14344:SF3">
    <property type="entry name" value="WD REPEAT-CONTAINING PROTEIN 6"/>
    <property type="match status" value="1"/>
</dbReference>
<dbReference type="SMART" id="SM00320">
    <property type="entry name" value="WD40"/>
    <property type="match status" value="5"/>
</dbReference>
<evidence type="ECO:0000256" key="3">
    <source>
        <dbReference type="ARBA" id="ARBA00022574"/>
    </source>
</evidence>
<sequence length="1002" mass="110721">MLQDSAARYEHLLAPITALCFASNLILAGEGPFLKVFNKQNYSFLKKLAIFRSQAIHGIIVAGETDVAATLLVYGGPYVCIVVAEKTENKPIFRRGPVTKCSDRVLEIVCRPSETGFLASGVDAIAITAHNALVGLTSRQLSGNVLLESDIQQQVLTAATRCMLYTATLKWLTSEEVMIVAGTALGEIMVWTCRYHAVSQNGVDNLNIHYFFPAHDGSVFGLDVFFHTAERDSCRALVASCSDDRTIRIWDVTPALASGPATNVEDKISDSVLADAPKPVSAGQGMSVQKSFKIAPFCIAKTWAHSSRIWHVRFVSRPSDIPNSSSATIFSFGEDTECQMWTLALHHDNFHESSPAMTRIDAFSGHVGKNIWSFAIAAEGSGTYSVATGGADGCIVIATSANPVGSETSSLISAWTIEDFMQTMPTTSLRNEEPRQLLAIQNKKQKDGFKSYGFVGQGKLLLITQRGAVIRVEVSHPQCSSIVSHASDVESPAITNDETQPDLSRSRLMIESISNEPEVASYAILTGNDELGMAFIGGADGQIFVYNDQSRSLGRLAKLDGKVNGLFSCRPSNNDKSSSHNNLFLLATEMGSQTATLLIVSKTYKPTNDLSPPYRLDKKIWLGAPSNFIVTSFLVTKLGRWNIFLGSRDGRIIRYHWNDHESEEEIDTKLMLSTFHDVGYHSDAVTSMLWRSKPQSEEKGVNDHDKSNFGFLLTTARDFTYSMHKVVFNDADLTSVQVHSTTLPFGPNIEGVYEGKNSSSGDLKFFGFHSKNFVEFSEQSFTELMKIECGGAHRVWAYQPKRHHDVPGGLFLWTKASKLEIFDYSEPQCQIVKAGGHGREIKACMLRPEPYQENCSSRILATGAEDTDIRLFTYSEDSSLEIKAECVSVLRKHNTGIQSLQWSDDGRYLFSCGGCEEFFVWRIRRFSDSFVRIGVVCEAILPPSSELADLRIMSFSVLHSNQQSRESPPSQSEEDMFEIFMVFSDSTMRVSDQKSTSSETND</sequence>
<keyword evidence="4" id="KW-0819">tRNA processing</keyword>
<dbReference type="InterPro" id="IPR036322">
    <property type="entry name" value="WD40_repeat_dom_sf"/>
</dbReference>
<dbReference type="InterPro" id="IPR015943">
    <property type="entry name" value="WD40/YVTN_repeat-like_dom_sf"/>
</dbReference>
<dbReference type="Gene3D" id="2.130.10.10">
    <property type="entry name" value="YVTN repeat-like/Quinoprotein amine dehydrogenase"/>
    <property type="match status" value="3"/>
</dbReference>